<gene>
    <name evidence="1" type="ORF">BDN72DRAFT_866242</name>
</gene>
<evidence type="ECO:0000313" key="1">
    <source>
        <dbReference type="EMBL" id="TFK58073.1"/>
    </source>
</evidence>
<reference evidence="1 2" key="1">
    <citation type="journal article" date="2019" name="Nat. Ecol. Evol.">
        <title>Megaphylogeny resolves global patterns of mushroom evolution.</title>
        <authorList>
            <person name="Varga T."/>
            <person name="Krizsan K."/>
            <person name="Foldi C."/>
            <person name="Dima B."/>
            <person name="Sanchez-Garcia M."/>
            <person name="Sanchez-Ramirez S."/>
            <person name="Szollosi G.J."/>
            <person name="Szarkandi J.G."/>
            <person name="Papp V."/>
            <person name="Albert L."/>
            <person name="Andreopoulos W."/>
            <person name="Angelini C."/>
            <person name="Antonin V."/>
            <person name="Barry K.W."/>
            <person name="Bougher N.L."/>
            <person name="Buchanan P."/>
            <person name="Buyck B."/>
            <person name="Bense V."/>
            <person name="Catcheside P."/>
            <person name="Chovatia M."/>
            <person name="Cooper J."/>
            <person name="Damon W."/>
            <person name="Desjardin D."/>
            <person name="Finy P."/>
            <person name="Geml J."/>
            <person name="Haridas S."/>
            <person name="Hughes K."/>
            <person name="Justo A."/>
            <person name="Karasinski D."/>
            <person name="Kautmanova I."/>
            <person name="Kiss B."/>
            <person name="Kocsube S."/>
            <person name="Kotiranta H."/>
            <person name="LaButti K.M."/>
            <person name="Lechner B.E."/>
            <person name="Liimatainen K."/>
            <person name="Lipzen A."/>
            <person name="Lukacs Z."/>
            <person name="Mihaltcheva S."/>
            <person name="Morgado L.N."/>
            <person name="Niskanen T."/>
            <person name="Noordeloos M.E."/>
            <person name="Ohm R.A."/>
            <person name="Ortiz-Santana B."/>
            <person name="Ovrebo C."/>
            <person name="Racz N."/>
            <person name="Riley R."/>
            <person name="Savchenko A."/>
            <person name="Shiryaev A."/>
            <person name="Soop K."/>
            <person name="Spirin V."/>
            <person name="Szebenyi C."/>
            <person name="Tomsovsky M."/>
            <person name="Tulloss R.E."/>
            <person name="Uehling J."/>
            <person name="Grigoriev I.V."/>
            <person name="Vagvolgyi C."/>
            <person name="Papp T."/>
            <person name="Martin F.M."/>
            <person name="Miettinen O."/>
            <person name="Hibbett D.S."/>
            <person name="Nagy L.G."/>
        </authorList>
    </citation>
    <scope>NUCLEOTIDE SEQUENCE [LARGE SCALE GENOMIC DNA]</scope>
    <source>
        <strain evidence="1 2">NL-1719</strain>
    </source>
</reference>
<protein>
    <submittedName>
        <fullName evidence="1">Uncharacterized protein</fullName>
    </submittedName>
</protein>
<accession>A0ACD2ZX37</accession>
<proteinExistence type="predicted"/>
<keyword evidence="2" id="KW-1185">Reference proteome</keyword>
<dbReference type="Proteomes" id="UP000308600">
    <property type="component" value="Unassembled WGS sequence"/>
</dbReference>
<sequence>MDPTFDFHMRKPIALDGTTSPAPSSAASQVLPHPQEAERDESPPNADYNHLTPWSAVYQNRPLPMGAERSSQSKTETPTIHDNPPVMDRQSHHLRNNKEWVIFWYECTTRKRLEVLPNRAHFPGIQTNDLFVHWISNAQPRRCQVWIATLEGENILWEAMRWGQMQQGRHFIIRSQGVPSLVEKSTWDRTYRRRSSTIIN</sequence>
<evidence type="ECO:0000313" key="2">
    <source>
        <dbReference type="Proteomes" id="UP000308600"/>
    </source>
</evidence>
<dbReference type="EMBL" id="ML209676">
    <property type="protein sequence ID" value="TFK58073.1"/>
    <property type="molecule type" value="Genomic_DNA"/>
</dbReference>
<organism evidence="1 2">
    <name type="scientific">Pluteus cervinus</name>
    <dbReference type="NCBI Taxonomy" id="181527"/>
    <lineage>
        <taxon>Eukaryota</taxon>
        <taxon>Fungi</taxon>
        <taxon>Dikarya</taxon>
        <taxon>Basidiomycota</taxon>
        <taxon>Agaricomycotina</taxon>
        <taxon>Agaricomycetes</taxon>
        <taxon>Agaricomycetidae</taxon>
        <taxon>Agaricales</taxon>
        <taxon>Pluteineae</taxon>
        <taxon>Pluteaceae</taxon>
        <taxon>Pluteus</taxon>
    </lineage>
</organism>
<name>A0ACD2ZX37_9AGAR</name>